<dbReference type="Proteomes" id="UP000501939">
    <property type="component" value="Chromosome"/>
</dbReference>
<keyword evidence="2" id="KW-1185">Reference proteome</keyword>
<evidence type="ECO:0000313" key="2">
    <source>
        <dbReference type="Proteomes" id="UP000501939"/>
    </source>
</evidence>
<proteinExistence type="predicted"/>
<name>A0A6G8S855_9GAMM</name>
<organism evidence="1 2">
    <name type="scientific">Acinetobacter lanii</name>
    <dbReference type="NCBI Taxonomy" id="2715163"/>
    <lineage>
        <taxon>Bacteria</taxon>
        <taxon>Pseudomonadati</taxon>
        <taxon>Pseudomonadota</taxon>
        <taxon>Gammaproteobacteria</taxon>
        <taxon>Moraxellales</taxon>
        <taxon>Moraxellaceae</taxon>
        <taxon>Acinetobacter</taxon>
    </lineage>
</organism>
<evidence type="ECO:0000313" key="1">
    <source>
        <dbReference type="EMBL" id="QIO10369.1"/>
    </source>
</evidence>
<dbReference type="KEGG" id="alj:G8D99_07545"/>
<dbReference type="AlphaFoldDB" id="A0A6G8S855"/>
<sequence length="106" mass="13238">MDYSNYEALNFLSNYQTVNYINNFLDYMSKKLDKVFDKSQILDIFNELNEANWKEIDDYGYKEDQYYIFLRFKVFLLTIDYETDLKEDKEWLNFFENKFIEYLEKK</sequence>
<reference evidence="1 2" key="1">
    <citation type="submission" date="2020-03" db="EMBL/GenBank/DDBJ databases">
        <authorList>
            <person name="Zhu W."/>
        </authorList>
    </citation>
    <scope>NUCLEOTIDE SEQUENCE [LARGE SCALE GENOMIC DNA]</scope>
    <source>
        <strain evidence="1 2">185</strain>
    </source>
</reference>
<gene>
    <name evidence="1" type="ORF">G8D99_07545</name>
</gene>
<dbReference type="EMBL" id="CP049916">
    <property type="protein sequence ID" value="QIO10369.1"/>
    <property type="molecule type" value="Genomic_DNA"/>
</dbReference>
<accession>A0A6G8S855</accession>
<protein>
    <submittedName>
        <fullName evidence="1">Uncharacterized protein</fullName>
    </submittedName>
</protein>